<reference evidence="1 2" key="1">
    <citation type="journal article" date="2016" name="Nat. Commun.">
        <title>Thousands of microbial genomes shed light on interconnected biogeochemical processes in an aquifer system.</title>
        <authorList>
            <person name="Anantharaman K."/>
            <person name="Brown C.T."/>
            <person name="Hug L.A."/>
            <person name="Sharon I."/>
            <person name="Castelle C.J."/>
            <person name="Probst A.J."/>
            <person name="Thomas B.C."/>
            <person name="Singh A."/>
            <person name="Wilkins M.J."/>
            <person name="Karaoz U."/>
            <person name="Brodie E.L."/>
            <person name="Williams K.H."/>
            <person name="Hubbard S.S."/>
            <person name="Banfield J.F."/>
        </authorList>
    </citation>
    <scope>NUCLEOTIDE SEQUENCE [LARGE SCALE GENOMIC DNA]</scope>
</reference>
<protein>
    <recommendedName>
        <fullName evidence="3">Lysine decarboxylase</fullName>
    </recommendedName>
</protein>
<dbReference type="Proteomes" id="UP000178419">
    <property type="component" value="Unassembled WGS sequence"/>
</dbReference>
<gene>
    <name evidence="1" type="ORF">A2714_04255</name>
</gene>
<dbReference type="InterPro" id="IPR041164">
    <property type="entry name" value="LDcluster4"/>
</dbReference>
<accession>A0A1F7XY85</accession>
<organism evidence="1 2">
    <name type="scientific">Candidatus Woesebacteria bacterium RIFCSPHIGHO2_01_FULL_38_9</name>
    <dbReference type="NCBI Taxonomy" id="1802492"/>
    <lineage>
        <taxon>Bacteria</taxon>
        <taxon>Candidatus Woeseibacteriota</taxon>
    </lineage>
</organism>
<proteinExistence type="predicted"/>
<dbReference type="PANTHER" id="PTHR43393">
    <property type="entry name" value="CYTOKININ RIBOSIDE 5'-MONOPHOSPHATE PHOSPHORIBOHYDROLASE"/>
    <property type="match status" value="1"/>
</dbReference>
<dbReference type="AlphaFoldDB" id="A0A1F7XY85"/>
<name>A0A1F7XY85_9BACT</name>
<sequence>MDDSLPRPLIKNIAFFGDANIPEQDPVYKDAYEVAKVLGAHRYTIVNGGGPGVMNAATQGAEAGGGETLSVTFKPKNAPGFEGRYIGNITDKEIKTTNYIDRMFKLLEHADMFIIFKGGSGTISEFGTAWVLAKIYYGHHKPFILYGAYWAEIIEVIKKYLNIDRQELDVFEIVTRREDVLPTIEKFEKKMQEIKLEDGKK</sequence>
<dbReference type="SUPFAM" id="SSF102405">
    <property type="entry name" value="MCP/YpsA-like"/>
    <property type="match status" value="1"/>
</dbReference>
<evidence type="ECO:0000313" key="2">
    <source>
        <dbReference type="Proteomes" id="UP000178419"/>
    </source>
</evidence>
<dbReference type="Gene3D" id="3.40.50.450">
    <property type="match status" value="1"/>
</dbReference>
<comment type="caution">
    <text evidence="1">The sequence shown here is derived from an EMBL/GenBank/DDBJ whole genome shotgun (WGS) entry which is preliminary data.</text>
</comment>
<dbReference type="Pfam" id="PF18306">
    <property type="entry name" value="LDcluster4"/>
    <property type="match status" value="1"/>
</dbReference>
<dbReference type="PANTHER" id="PTHR43393:SF3">
    <property type="entry name" value="LYSINE DECARBOXYLASE-LIKE PROTEIN"/>
    <property type="match status" value="1"/>
</dbReference>
<dbReference type="GO" id="GO:0005829">
    <property type="term" value="C:cytosol"/>
    <property type="evidence" value="ECO:0007669"/>
    <property type="project" value="TreeGrafter"/>
</dbReference>
<dbReference type="EMBL" id="MGGE01000058">
    <property type="protein sequence ID" value="OGM19920.1"/>
    <property type="molecule type" value="Genomic_DNA"/>
</dbReference>
<evidence type="ECO:0000313" key="1">
    <source>
        <dbReference type="EMBL" id="OGM19920.1"/>
    </source>
</evidence>
<dbReference type="InterPro" id="IPR052341">
    <property type="entry name" value="LOG_family_nucleotidases"/>
</dbReference>
<evidence type="ECO:0008006" key="3">
    <source>
        <dbReference type="Google" id="ProtNLM"/>
    </source>
</evidence>